<evidence type="ECO:0000313" key="18">
    <source>
        <dbReference type="EMBL" id="AEI43097.1"/>
    </source>
</evidence>
<gene>
    <name evidence="18" type="ordered locus">KNP414_04567</name>
</gene>
<evidence type="ECO:0000259" key="15">
    <source>
        <dbReference type="PROSITE" id="PS51272"/>
    </source>
</evidence>
<dbReference type="SUPFAM" id="SSF49344">
    <property type="entry name" value="CBD9-like"/>
    <property type="match status" value="1"/>
</dbReference>
<dbReference type="Pfam" id="PF01522">
    <property type="entry name" value="Polysacc_deac_1"/>
    <property type="match status" value="1"/>
</dbReference>
<dbReference type="PROSITE" id="PS51272">
    <property type="entry name" value="SLH"/>
    <property type="match status" value="3"/>
</dbReference>
<keyword evidence="4 18" id="KW-0858">Xylan degradation</keyword>
<dbReference type="EMBL" id="CP002869">
    <property type="protein sequence ID" value="AEI43097.1"/>
    <property type="molecule type" value="Genomic_DNA"/>
</dbReference>
<feature type="region of interest" description="Disordered" evidence="13">
    <location>
        <begin position="1122"/>
        <end position="1204"/>
    </location>
</feature>
<dbReference type="InterPro" id="IPR002509">
    <property type="entry name" value="NODB_dom"/>
</dbReference>
<feature type="compositionally biased region" description="Low complexity" evidence="13">
    <location>
        <begin position="1155"/>
        <end position="1195"/>
    </location>
</feature>
<feature type="domain" description="SLH" evidence="15">
    <location>
        <begin position="1529"/>
        <end position="1583"/>
    </location>
</feature>
<feature type="chain" id="PRO_5003370159" description="Beta-xylanase" evidence="14">
    <location>
        <begin position="28"/>
        <end position="1583"/>
    </location>
</feature>
<name>F8FBP6_PAEMK</name>
<dbReference type="InterPro" id="IPR017853">
    <property type="entry name" value="GH"/>
</dbReference>
<feature type="domain" description="SLH" evidence="15">
    <location>
        <begin position="1402"/>
        <end position="1465"/>
    </location>
</feature>
<keyword evidence="8 12" id="KW-0119">Carbohydrate metabolism</keyword>
<dbReference type="InterPro" id="IPR008979">
    <property type="entry name" value="Galactose-bd-like_sf"/>
</dbReference>
<dbReference type="UniPathway" id="UPA00114"/>
<evidence type="ECO:0000256" key="7">
    <source>
        <dbReference type="ARBA" id="ARBA00022801"/>
    </source>
</evidence>
<comment type="catalytic activity">
    <reaction evidence="1 12">
        <text>Endohydrolysis of (1-&gt;4)-beta-D-xylosidic linkages in xylans.</text>
        <dbReference type="EC" id="3.2.1.8"/>
    </reaction>
</comment>
<proteinExistence type="inferred from homology"/>
<keyword evidence="7 12" id="KW-0378">Hydrolase</keyword>
<dbReference type="Gene3D" id="3.20.20.80">
    <property type="entry name" value="Glycosidases"/>
    <property type="match status" value="1"/>
</dbReference>
<dbReference type="KEGG" id="pms:KNP414_04567"/>
<keyword evidence="10 12" id="KW-0624">Polysaccharide degradation</keyword>
<dbReference type="GO" id="GO:0045493">
    <property type="term" value="P:xylan catabolic process"/>
    <property type="evidence" value="ECO:0007669"/>
    <property type="project" value="UniProtKB-UniPathway"/>
</dbReference>
<feature type="signal peptide" evidence="14">
    <location>
        <begin position="1"/>
        <end position="27"/>
    </location>
</feature>
<evidence type="ECO:0000256" key="11">
    <source>
        <dbReference type="PROSITE-ProRule" id="PRU10061"/>
    </source>
</evidence>
<dbReference type="SUPFAM" id="SSF51445">
    <property type="entry name" value="(Trans)glycosidases"/>
    <property type="match status" value="1"/>
</dbReference>
<dbReference type="InterPro" id="IPR031158">
    <property type="entry name" value="GH10_AS"/>
</dbReference>
<dbReference type="PATRIC" id="fig|1036673.3.peg.4200"/>
<dbReference type="SUPFAM" id="SSF88713">
    <property type="entry name" value="Glycoside hydrolase/deacetylase"/>
    <property type="match status" value="1"/>
</dbReference>
<dbReference type="PANTHER" id="PTHR31490:SF90">
    <property type="entry name" value="ENDO-1,4-BETA-XYLANASE A"/>
    <property type="match status" value="1"/>
</dbReference>
<dbReference type="Gene3D" id="2.60.120.260">
    <property type="entry name" value="Galactose-binding domain-like"/>
    <property type="match status" value="2"/>
</dbReference>
<dbReference type="Proteomes" id="UP000006620">
    <property type="component" value="Chromosome"/>
</dbReference>
<evidence type="ECO:0000256" key="8">
    <source>
        <dbReference type="ARBA" id="ARBA00023277"/>
    </source>
</evidence>
<comment type="similarity">
    <text evidence="3 12">Belongs to the glycosyl hydrolase 10 (cellulase F) family.</text>
</comment>
<evidence type="ECO:0000313" key="19">
    <source>
        <dbReference type="Proteomes" id="UP000006620"/>
    </source>
</evidence>
<evidence type="ECO:0000256" key="12">
    <source>
        <dbReference type="RuleBase" id="RU361174"/>
    </source>
</evidence>
<dbReference type="PROSITE" id="PS00591">
    <property type="entry name" value="GH10_1"/>
    <property type="match status" value="1"/>
</dbReference>
<keyword evidence="6" id="KW-0677">Repeat</keyword>
<feature type="domain" description="NodB homology" evidence="16">
    <location>
        <begin position="92"/>
        <end position="222"/>
    </location>
</feature>
<dbReference type="GO" id="GO:0016810">
    <property type="term" value="F:hydrolase activity, acting on carbon-nitrogen (but not peptide) bonds"/>
    <property type="evidence" value="ECO:0007669"/>
    <property type="project" value="InterPro"/>
</dbReference>
<keyword evidence="5 14" id="KW-0732">Signal</keyword>
<feature type="domain" description="GH10" evidence="17">
    <location>
        <begin position="587"/>
        <end position="919"/>
    </location>
</feature>
<feature type="domain" description="SLH" evidence="15">
    <location>
        <begin position="1467"/>
        <end position="1526"/>
    </location>
</feature>
<evidence type="ECO:0000256" key="1">
    <source>
        <dbReference type="ARBA" id="ARBA00000681"/>
    </source>
</evidence>
<feature type="active site" description="Nucleophile" evidence="11">
    <location>
        <position position="843"/>
    </location>
</feature>
<evidence type="ECO:0000259" key="16">
    <source>
        <dbReference type="PROSITE" id="PS51677"/>
    </source>
</evidence>
<dbReference type="PANTHER" id="PTHR31490">
    <property type="entry name" value="GLYCOSYL HYDROLASE"/>
    <property type="match status" value="1"/>
</dbReference>
<evidence type="ECO:0000256" key="4">
    <source>
        <dbReference type="ARBA" id="ARBA00022651"/>
    </source>
</evidence>
<dbReference type="EC" id="3.2.1.8" evidence="12"/>
<dbReference type="HOGENOM" id="CLU_001408_1_0_9"/>
<evidence type="ECO:0000259" key="17">
    <source>
        <dbReference type="PROSITE" id="PS51760"/>
    </source>
</evidence>
<evidence type="ECO:0000256" key="13">
    <source>
        <dbReference type="SAM" id="MobiDB-lite"/>
    </source>
</evidence>
<reference evidence="18 19" key="2">
    <citation type="journal article" date="2013" name="Genome Announc.">
        <title>Genome Sequence of Growth-Improving Paenibacillus mucilaginosus Strain KNP414.</title>
        <authorList>
            <person name="Lu J.J."/>
            <person name="Wang J.F."/>
            <person name="Hu X.F."/>
        </authorList>
    </citation>
    <scope>NUCLEOTIDE SEQUENCE [LARGE SCALE GENOMIC DNA]</scope>
    <source>
        <strain evidence="18 19">KNP414</strain>
    </source>
</reference>
<dbReference type="PROSITE" id="PS51760">
    <property type="entry name" value="GH10_2"/>
    <property type="match status" value="1"/>
</dbReference>
<dbReference type="Pfam" id="PF06452">
    <property type="entry name" value="CBM9_1"/>
    <property type="match status" value="1"/>
</dbReference>
<dbReference type="Pfam" id="PF00395">
    <property type="entry name" value="SLH"/>
    <property type="match status" value="3"/>
</dbReference>
<evidence type="ECO:0000256" key="9">
    <source>
        <dbReference type="ARBA" id="ARBA00023295"/>
    </source>
</evidence>
<protein>
    <recommendedName>
        <fullName evidence="12">Beta-xylanase</fullName>
        <ecNumber evidence="12">3.2.1.8</ecNumber>
    </recommendedName>
</protein>
<dbReference type="SUPFAM" id="SSF49785">
    <property type="entry name" value="Galactose-binding domain-like"/>
    <property type="match status" value="2"/>
</dbReference>
<dbReference type="CDD" id="cd00005">
    <property type="entry name" value="CBM9_like_1"/>
    <property type="match status" value="1"/>
</dbReference>
<dbReference type="GO" id="GO:0030246">
    <property type="term" value="F:carbohydrate binding"/>
    <property type="evidence" value="ECO:0007669"/>
    <property type="project" value="InterPro"/>
</dbReference>
<dbReference type="InterPro" id="IPR001000">
    <property type="entry name" value="GH10_dom"/>
</dbReference>
<evidence type="ECO:0000256" key="6">
    <source>
        <dbReference type="ARBA" id="ARBA00022737"/>
    </source>
</evidence>
<comment type="pathway">
    <text evidence="2">Glycan degradation; xylan degradation.</text>
</comment>
<dbReference type="RefSeq" id="WP_013918250.1">
    <property type="nucleotide sequence ID" value="NC_015690.1"/>
</dbReference>
<dbReference type="GO" id="GO:0031176">
    <property type="term" value="F:endo-1,4-beta-xylanase activity"/>
    <property type="evidence" value="ECO:0007669"/>
    <property type="project" value="UniProtKB-EC"/>
</dbReference>
<dbReference type="InterPro" id="IPR010502">
    <property type="entry name" value="Carb-bd_dom_fam9"/>
</dbReference>
<sequence length="1583" mass="170168">MNPKLKTIISFILIAALLIPSGRLAPAAEAAAPDIPVLLYHRIVAEATDDWTHTSTAEFEKQMAYLSDHGYDTLSAEQYVDILEGRETPPDKPILLTFDDATPDFVTTALPILKRHGMHAVLFVVSDWIGGGYSMSTAQLEALAQEPGVSLQNHTKTHSNGIWTSGITKEQAADEIAPANGYLKSKTGQDPALLAYPYGAYNANAEAAAQENGIRYAFKVGYPNQGKYAMGRHYLKKSTTLTEFAAMVGGPAPALEPAQGDPVTVYHEDFADGQGVAAQSGAAVLTPVTGKGFAGNEDGAALYVSGRTNNWDAADFKFSDMGLVNGKTYTVTASVYVDSDAAVPAGAQAYLQTIGSYGLLANVNYEAGQAITLTKEFTVDAAKDHTLRIQSNTEGAAVPFYIGDLRITEKAAAGGEPPEEPEPPRDPALPFSTVTFEDQTAGGFAGRAGTETLTVTNEANHTAGGSYALKVEGRTNTWHGPALRVEKYVDKGYEYKVSVWVKLISPASSQLQLSTQVGSTSPSYNNILAQTISTTDGWVLYEGTYRYTNVSDEYLTIYMESSNNSTASFYIDDISFTSTGSGPVAIQKDLTPIQDAYRNDFLIGNAVSSADLSGVRLELLKMHHHVVTAENAMKPDAMQPQKGSFTFTAADSIVDGALAEGLQVHGHVLVWHQQTPAWMNTSGGAPLGREEALANLRTHIRTVMEHYGDKLISWDVVNEAMIDNPPNPADWKNALRRSAWYNAIGPDFVEQSYLAAREVLDEHPEWDIKLYYNDYNEDNANKAEAIYRMVKEINETYAQTHPGKLLIDGIGMQAHYNVNTNPENVRRSLEKFISLGVEVSITELDITAGSNSELSEQQAITQGYLYAQLLKLYKEHAAHIARVTFWGLNDATSWRSAQNPLLFDRDLQAKPAYYAVIDPDRFMEEHPPVQTTANQSTAAYGTPVLDGTVDAVWSQAPGIPVNRYQMAWQGASGTAKALWDDQHLYVLIQVSDSQLDKASANAYEQDSVEIFLDQNNGKTSSYQEDDGQYRVNFDNETSFNPGSIAEGFESAARVSGTNYTVEVKIPLRSVTPANDTKLGFDVQINDAKDGARQSVAAWNDTTGMGWQDTSVYGVLTLTGKGTGGGTDGGDSGEGGDGDGDSGDTDNDNDNDNDTDNGNQNGGSSNNGGSNNNGGSSNSSGSNQNGSNNNNNNGSNHTGGPVRLKPEVKTANGRATGTISGDSLTQALEQAVPDAGGRKQIVIELPKQADATAYEVQLPAQSLKGQANFELLLQTESAALRIPSRMLSGAAVTAEQVSIRVSQATSDHWDETTRERIGSRPAIELHLTAGGQVIPWNNPDAPVTVAFPYKPTAEELEHPEQIVVWYIDGRGSASPIPNGRYDEASGMVVFQTHHFSTYAAAYASMVFDDLESVPWAKGAIDAMAARNVIQGTAENRFTPGASIKRADFIALLVRGLELQASGGKEAMFSDVGTTAYYYGELAVAQELGIATGLEDHTFQPDSPISRQDMMVLTARALSAAGKQVPAGADLGAYSDAERIASYAKDSASALVRLGVVNGKDGAIAPNDPLTRAEAAVILYRIWKL</sequence>
<keyword evidence="9 12" id="KW-0326">Glycosidase</keyword>
<dbReference type="CDD" id="cd10918">
    <property type="entry name" value="CE4_NodB_like_5s_6s"/>
    <property type="match status" value="1"/>
</dbReference>
<evidence type="ECO:0000256" key="5">
    <source>
        <dbReference type="ARBA" id="ARBA00022729"/>
    </source>
</evidence>
<dbReference type="Pfam" id="PF02018">
    <property type="entry name" value="CBM_4_9"/>
    <property type="match status" value="2"/>
</dbReference>
<evidence type="ECO:0000256" key="10">
    <source>
        <dbReference type="ARBA" id="ARBA00023326"/>
    </source>
</evidence>
<dbReference type="PROSITE" id="PS51677">
    <property type="entry name" value="NODB"/>
    <property type="match status" value="1"/>
</dbReference>
<dbReference type="InterPro" id="IPR001119">
    <property type="entry name" value="SLH_dom"/>
</dbReference>
<dbReference type="InterPro" id="IPR003305">
    <property type="entry name" value="CenC_carb-bd"/>
</dbReference>
<evidence type="ECO:0000256" key="14">
    <source>
        <dbReference type="SAM" id="SignalP"/>
    </source>
</evidence>
<dbReference type="PRINTS" id="PR00134">
    <property type="entry name" value="GLHYDRLASE10"/>
</dbReference>
<organism evidence="18 19">
    <name type="scientific">Paenibacillus mucilaginosus (strain KNP414)</name>
    <dbReference type="NCBI Taxonomy" id="1036673"/>
    <lineage>
        <taxon>Bacteria</taxon>
        <taxon>Bacillati</taxon>
        <taxon>Bacillota</taxon>
        <taxon>Bacilli</taxon>
        <taxon>Bacillales</taxon>
        <taxon>Paenibacillaceae</taxon>
        <taxon>Paenibacillus</taxon>
    </lineage>
</organism>
<dbReference type="Gene3D" id="3.20.20.370">
    <property type="entry name" value="Glycoside hydrolase/deacetylase"/>
    <property type="match status" value="1"/>
</dbReference>
<feature type="compositionally biased region" description="Acidic residues" evidence="13">
    <location>
        <begin position="1133"/>
        <end position="1154"/>
    </location>
</feature>
<evidence type="ECO:0000256" key="3">
    <source>
        <dbReference type="ARBA" id="ARBA00007495"/>
    </source>
</evidence>
<reference evidence="19" key="1">
    <citation type="submission" date="2011-06" db="EMBL/GenBank/DDBJ databases">
        <title>Complete genome sequence of Paenibacillus mucilaginosus KNP414.</title>
        <authorList>
            <person name="Wang J."/>
            <person name="Hu S."/>
            <person name="Hu X."/>
            <person name="Zhang B."/>
            <person name="Dong D."/>
            <person name="Zhang S."/>
            <person name="Zhao K."/>
            <person name="Wu D."/>
        </authorList>
    </citation>
    <scope>NUCLEOTIDE SEQUENCE [LARGE SCALE GENOMIC DNA]</scope>
    <source>
        <strain evidence="19">KNP414</strain>
    </source>
</reference>
<dbReference type="SMART" id="SM00633">
    <property type="entry name" value="Glyco_10"/>
    <property type="match status" value="1"/>
</dbReference>
<evidence type="ECO:0000256" key="2">
    <source>
        <dbReference type="ARBA" id="ARBA00004851"/>
    </source>
</evidence>
<dbReference type="Gene3D" id="2.60.40.1190">
    <property type="match status" value="1"/>
</dbReference>
<dbReference type="InterPro" id="IPR044846">
    <property type="entry name" value="GH10"/>
</dbReference>
<accession>F8FBP6</accession>
<dbReference type="InterPro" id="IPR011330">
    <property type="entry name" value="Glyco_hydro/deAcase_b/a-brl"/>
</dbReference>
<dbReference type="Pfam" id="PF00331">
    <property type="entry name" value="Glyco_hydro_10"/>
    <property type="match status" value="1"/>
</dbReference>
<feature type="compositionally biased region" description="Gly residues" evidence="13">
    <location>
        <begin position="1122"/>
        <end position="1132"/>
    </location>
</feature>